<evidence type="ECO:0000256" key="1">
    <source>
        <dbReference type="ARBA" id="ARBA00008419"/>
    </source>
</evidence>
<dbReference type="GO" id="GO:0019521">
    <property type="term" value="P:D-gluconate metabolic process"/>
    <property type="evidence" value="ECO:0007669"/>
    <property type="project" value="UniProtKB-KW"/>
</dbReference>
<keyword evidence="8" id="KW-1185">Reference proteome</keyword>
<dbReference type="InterPro" id="IPR013328">
    <property type="entry name" value="6PGD_dom2"/>
</dbReference>
<evidence type="ECO:0000256" key="5">
    <source>
        <dbReference type="SAM" id="MobiDB-lite"/>
    </source>
</evidence>
<dbReference type="GO" id="GO:0004616">
    <property type="term" value="F:phosphogluconate dehydrogenase (decarboxylating) activity"/>
    <property type="evidence" value="ECO:0007669"/>
    <property type="project" value="UniProtKB-EC"/>
</dbReference>
<comment type="similarity">
    <text evidence="1 4">Belongs to the 6-phosphogluconate dehydrogenase family.</text>
</comment>
<dbReference type="SUPFAM" id="SSF51735">
    <property type="entry name" value="NAD(P)-binding Rossmann-fold domains"/>
    <property type="match status" value="1"/>
</dbReference>
<dbReference type="FunFam" id="1.10.1040.10:FF:000002">
    <property type="entry name" value="6-phosphogluconate dehydrogenase, decarboxylating"/>
    <property type="match status" value="1"/>
</dbReference>
<comment type="pathway">
    <text evidence="4">Carbohydrate degradation; pentose phosphate pathway; D-ribulose 5-phosphate from D-glucose 6-phosphate (oxidative stage): step 3/3.</text>
</comment>
<feature type="compositionally biased region" description="Polar residues" evidence="5">
    <location>
        <begin position="1"/>
        <end position="15"/>
    </location>
</feature>
<dbReference type="Pfam" id="PF00393">
    <property type="entry name" value="6PGD"/>
    <property type="match status" value="1"/>
</dbReference>
<accession>A0A1G7Z4B9</accession>
<dbReference type="SMART" id="SM01350">
    <property type="entry name" value="6PGD"/>
    <property type="match status" value="1"/>
</dbReference>
<dbReference type="NCBIfam" id="TIGR00873">
    <property type="entry name" value="gnd"/>
    <property type="match status" value="1"/>
</dbReference>
<keyword evidence="4" id="KW-0570">Pentose shunt</keyword>
<feature type="domain" description="6-phosphogluconate dehydrogenase C-terminal" evidence="6">
    <location>
        <begin position="231"/>
        <end position="526"/>
    </location>
</feature>
<dbReference type="InterPro" id="IPR008927">
    <property type="entry name" value="6-PGluconate_DH-like_C_sf"/>
</dbReference>
<name>A0A1G7Z4B9_9MICO</name>
<dbReference type="STRING" id="370764.SAMN04489810_1933"/>
<sequence>MSSNDSSPTAAADTNVSHDRDQDPASADAHEAAPQPEDVSRPTPEAGGQSPVEPSANIGVVGLAVMGSNLARNLASREGNTVAIFNRSSDKTEHLVQAHPEAEFVPAFSYEDFADSLHKPRTAIIMVKAGKGTDAVIDALVNVFEPGDIIVDGGNALFTDTIRREKAVRETGINFVGAGISGGEEGALLGPSIMPGGSDESWVTLGPILKSIAAIAEGEPCVTHVGHDGAGHFVKMVHNGIEYADMQLIAEAYDLIRRGTGRTPAEIADVFAEWNTGELESYLIEITAEVLRQTDAATGLPLVDVILDQAGAKGTGAWTVQTALDLGVPVSGIAEAVFARSLSSHPEQRAVSRELPGPSASSGTEFGVTAQDAETFIEDVRLALYASKIVAYSQGFDEIRAGAAQYGWTIDLGAIAKIWRGGCIIRAQFLNRISDAYAQTPDLPVLLTAPYFVEALGRAQDSWRRIVSTAAAAGIPAPAFSSSLSYYDGLRAERLPAALVQGQRDFFGAHTYKRIDKEGTFHTLWSGDRTEIEAEDTH</sequence>
<dbReference type="Gene3D" id="1.20.5.320">
    <property type="entry name" value="6-Phosphogluconate Dehydrogenase, domain 3"/>
    <property type="match status" value="1"/>
</dbReference>
<dbReference type="Pfam" id="PF03446">
    <property type="entry name" value="NAD_binding_2"/>
    <property type="match status" value="1"/>
</dbReference>
<evidence type="ECO:0000256" key="3">
    <source>
        <dbReference type="ARBA" id="ARBA00023064"/>
    </source>
</evidence>
<feature type="region of interest" description="Disordered" evidence="5">
    <location>
        <begin position="1"/>
        <end position="55"/>
    </location>
</feature>
<protein>
    <recommendedName>
        <fullName evidence="4">6-phosphogluconate dehydrogenase, decarboxylating</fullName>
        <ecNumber evidence="4">1.1.1.44</ecNumber>
    </recommendedName>
</protein>
<keyword evidence="4" id="KW-0521">NADP</keyword>
<evidence type="ECO:0000313" key="8">
    <source>
        <dbReference type="Proteomes" id="UP000199009"/>
    </source>
</evidence>
<dbReference type="Gene3D" id="3.40.50.720">
    <property type="entry name" value="NAD(P)-binding Rossmann-like Domain"/>
    <property type="match status" value="1"/>
</dbReference>
<keyword evidence="3 4" id="KW-0311">Gluconate utilization</keyword>
<dbReference type="SUPFAM" id="SSF48179">
    <property type="entry name" value="6-phosphogluconate dehydrogenase C-terminal domain-like"/>
    <property type="match status" value="1"/>
</dbReference>
<reference evidence="7 8" key="1">
    <citation type="submission" date="2016-10" db="EMBL/GenBank/DDBJ databases">
        <authorList>
            <person name="de Groot N.N."/>
        </authorList>
    </citation>
    <scope>NUCLEOTIDE SEQUENCE [LARGE SCALE GENOMIC DNA]</scope>
    <source>
        <strain evidence="7 8">DSM 23142</strain>
    </source>
</reference>
<proteinExistence type="inferred from homology"/>
<evidence type="ECO:0000256" key="4">
    <source>
        <dbReference type="RuleBase" id="RU000485"/>
    </source>
</evidence>
<dbReference type="Gene3D" id="1.10.1040.10">
    <property type="entry name" value="N-(1-d-carboxylethyl)-l-norvaline Dehydrogenase, domain 2"/>
    <property type="match status" value="1"/>
</dbReference>
<dbReference type="GO" id="GO:0050661">
    <property type="term" value="F:NADP binding"/>
    <property type="evidence" value="ECO:0007669"/>
    <property type="project" value="InterPro"/>
</dbReference>
<dbReference type="InterPro" id="IPR006115">
    <property type="entry name" value="6PGDH_NADP-bd"/>
</dbReference>
<dbReference type="PRINTS" id="PR00076">
    <property type="entry name" value="6PGDHDRGNASE"/>
</dbReference>
<comment type="catalytic activity">
    <reaction evidence="4">
        <text>6-phospho-D-gluconate + NADP(+) = D-ribulose 5-phosphate + CO2 + NADPH</text>
        <dbReference type="Rhea" id="RHEA:10116"/>
        <dbReference type="ChEBI" id="CHEBI:16526"/>
        <dbReference type="ChEBI" id="CHEBI:57783"/>
        <dbReference type="ChEBI" id="CHEBI:58121"/>
        <dbReference type="ChEBI" id="CHEBI:58349"/>
        <dbReference type="ChEBI" id="CHEBI:58759"/>
        <dbReference type="EC" id="1.1.1.44"/>
    </reaction>
</comment>
<evidence type="ECO:0000256" key="2">
    <source>
        <dbReference type="ARBA" id="ARBA00023002"/>
    </source>
</evidence>
<feature type="compositionally biased region" description="Basic and acidic residues" evidence="5">
    <location>
        <begin position="16"/>
        <end position="31"/>
    </location>
</feature>
<dbReference type="NCBIfam" id="NF006765">
    <property type="entry name" value="PRK09287.1"/>
    <property type="match status" value="1"/>
</dbReference>
<organism evidence="7 8">
    <name type="scientific">Microbacterium pygmaeum</name>
    <dbReference type="NCBI Taxonomy" id="370764"/>
    <lineage>
        <taxon>Bacteria</taxon>
        <taxon>Bacillati</taxon>
        <taxon>Actinomycetota</taxon>
        <taxon>Actinomycetes</taxon>
        <taxon>Micrococcales</taxon>
        <taxon>Microbacteriaceae</taxon>
        <taxon>Microbacterium</taxon>
    </lineage>
</organism>
<dbReference type="InterPro" id="IPR006113">
    <property type="entry name" value="6PGDH_Gnd/GntZ"/>
</dbReference>
<dbReference type="AlphaFoldDB" id="A0A1G7Z4B9"/>
<evidence type="ECO:0000259" key="6">
    <source>
        <dbReference type="SMART" id="SM01350"/>
    </source>
</evidence>
<dbReference type="GO" id="GO:0006098">
    <property type="term" value="P:pentose-phosphate shunt"/>
    <property type="evidence" value="ECO:0007669"/>
    <property type="project" value="UniProtKB-UniPathway"/>
</dbReference>
<dbReference type="OrthoDB" id="9804542at2"/>
<dbReference type="Proteomes" id="UP000199009">
    <property type="component" value="Chromosome I"/>
</dbReference>
<dbReference type="InterPro" id="IPR006183">
    <property type="entry name" value="Pgluconate_DH"/>
</dbReference>
<dbReference type="InterPro" id="IPR006114">
    <property type="entry name" value="6PGDH_C"/>
</dbReference>
<dbReference type="InterPro" id="IPR036291">
    <property type="entry name" value="NAD(P)-bd_dom_sf"/>
</dbReference>
<gene>
    <name evidence="7" type="ORF">SAMN04489810_1933</name>
</gene>
<dbReference type="EMBL" id="LT629692">
    <property type="protein sequence ID" value="SDH03000.1"/>
    <property type="molecule type" value="Genomic_DNA"/>
</dbReference>
<dbReference type="UniPathway" id="UPA00115">
    <property type="reaction ID" value="UER00410"/>
</dbReference>
<keyword evidence="2 4" id="KW-0560">Oxidoreductase</keyword>
<evidence type="ECO:0000313" key="7">
    <source>
        <dbReference type="EMBL" id="SDH03000.1"/>
    </source>
</evidence>
<dbReference type="FunFam" id="1.20.5.320:FF:000004">
    <property type="entry name" value="6-phosphogluconate dehydrogenase, decarboxylating"/>
    <property type="match status" value="1"/>
</dbReference>
<dbReference type="PANTHER" id="PTHR11811">
    <property type="entry name" value="6-PHOSPHOGLUCONATE DEHYDROGENASE"/>
    <property type="match status" value="1"/>
</dbReference>
<dbReference type="EC" id="1.1.1.44" evidence="4"/>